<evidence type="ECO:0000313" key="14">
    <source>
        <dbReference type="EMBL" id="EMR66852.1"/>
    </source>
</evidence>
<keyword evidence="5" id="KW-0964">Secreted</keyword>
<dbReference type="PROSITE" id="PS01095">
    <property type="entry name" value="GH18_1"/>
    <property type="match status" value="1"/>
</dbReference>
<dbReference type="OrthoDB" id="76388at2759"/>
<accession>M7SRI1</accession>
<dbReference type="InterPro" id="IPR050314">
    <property type="entry name" value="Glycosyl_Hydrlase_18"/>
</dbReference>
<evidence type="ECO:0000256" key="3">
    <source>
        <dbReference type="ARBA" id="ARBA00008682"/>
    </source>
</evidence>
<dbReference type="SUPFAM" id="SSF51445">
    <property type="entry name" value="(Trans)glycosidases"/>
    <property type="match status" value="1"/>
</dbReference>
<dbReference type="HOGENOM" id="CLU_002833_1_1_1"/>
<dbReference type="CDD" id="cd06548">
    <property type="entry name" value="GH18_chitinase"/>
    <property type="match status" value="1"/>
</dbReference>
<dbReference type="GO" id="GO:0000272">
    <property type="term" value="P:polysaccharide catabolic process"/>
    <property type="evidence" value="ECO:0007669"/>
    <property type="project" value="UniProtKB-KW"/>
</dbReference>
<evidence type="ECO:0000256" key="12">
    <source>
        <dbReference type="RuleBase" id="RU000489"/>
    </source>
</evidence>
<dbReference type="PROSITE" id="PS51910">
    <property type="entry name" value="GH18_2"/>
    <property type="match status" value="1"/>
</dbReference>
<keyword evidence="15" id="KW-1185">Reference proteome</keyword>
<evidence type="ECO:0000256" key="5">
    <source>
        <dbReference type="ARBA" id="ARBA00022525"/>
    </source>
</evidence>
<protein>
    <recommendedName>
        <fullName evidence="4">chitinase</fullName>
        <ecNumber evidence="4">3.2.1.14</ecNumber>
    </recommendedName>
</protein>
<evidence type="ECO:0000256" key="2">
    <source>
        <dbReference type="ARBA" id="ARBA00004613"/>
    </source>
</evidence>
<dbReference type="GO" id="GO:0005576">
    <property type="term" value="C:extracellular region"/>
    <property type="evidence" value="ECO:0007669"/>
    <property type="project" value="UniProtKB-SubCell"/>
</dbReference>
<dbReference type="InterPro" id="IPR029070">
    <property type="entry name" value="Chitinase_insertion_sf"/>
</dbReference>
<keyword evidence="7 12" id="KW-0378">Hydrolase</keyword>
<dbReference type="SUPFAM" id="SSF54556">
    <property type="entry name" value="Chitinase insertion domain"/>
    <property type="match status" value="1"/>
</dbReference>
<dbReference type="OMA" id="HETTKHH"/>
<sequence length="419" mass="46718">MSGWLGRGPSSPSRTFKNIVYFTNWGIYGRNYQPQDLPVDQLTHVLHAFANINRQDGTVFSMDTYADLEKHYAGDSWEEPGHNAYGIVKQLYLQKKQNRHLKTLLSIGGWTFSGNFMPMVGEEAGRQNFARSAVKLMSDWGFDGIDIDWEFPQSAAEAYNYVLLLAECRAALDDYAVRNDIRDSSGRSYHFLLTVATAAGPSNYQTMDLKGMDQYIDSWHLMSYDYTGSWSDITGHASNLFVDDANNKSTPYSTDAAVQHYLAQGIRADKILLGLPIYGRSFESTEGLGQPYSGVGWSSGAEGNWEAGVWDYKVLPRPGATEYYDDVAKAAWSYGSGELISYDNVRSTTDKASYVRERGGGLGGAFFWEASGDRTDDRSLIKTMAAQLGHLDASENNLWYPTSQYDNIRNGMPPPDSLS</sequence>
<dbReference type="KEGG" id="ela:UCREL1_6170"/>
<keyword evidence="9" id="KW-0119">Carbohydrate metabolism</keyword>
<dbReference type="Pfam" id="PF00704">
    <property type="entry name" value="Glyco_hydro_18"/>
    <property type="match status" value="1"/>
</dbReference>
<dbReference type="GO" id="GO:0008843">
    <property type="term" value="F:endochitinase activity"/>
    <property type="evidence" value="ECO:0007669"/>
    <property type="project" value="UniProtKB-EC"/>
</dbReference>
<proteinExistence type="inferred from homology"/>
<organism evidence="14 15">
    <name type="scientific">Eutypa lata (strain UCR-EL1)</name>
    <name type="common">Grapevine dieback disease fungus</name>
    <name type="synonym">Eutypa armeniacae</name>
    <dbReference type="NCBI Taxonomy" id="1287681"/>
    <lineage>
        <taxon>Eukaryota</taxon>
        <taxon>Fungi</taxon>
        <taxon>Dikarya</taxon>
        <taxon>Ascomycota</taxon>
        <taxon>Pezizomycotina</taxon>
        <taxon>Sordariomycetes</taxon>
        <taxon>Xylariomycetidae</taxon>
        <taxon>Xylariales</taxon>
        <taxon>Diatrypaceae</taxon>
        <taxon>Eutypa</taxon>
    </lineage>
</organism>
<dbReference type="InterPro" id="IPR001223">
    <property type="entry name" value="Glyco_hydro18_cat"/>
</dbReference>
<comment type="catalytic activity">
    <reaction evidence="1">
        <text>Random endo-hydrolysis of N-acetyl-beta-D-glucosaminide (1-&gt;4)-beta-linkages in chitin and chitodextrins.</text>
        <dbReference type="EC" id="3.2.1.14"/>
    </reaction>
</comment>
<dbReference type="GO" id="GO:0006032">
    <property type="term" value="P:chitin catabolic process"/>
    <property type="evidence" value="ECO:0007669"/>
    <property type="project" value="UniProtKB-KW"/>
</dbReference>
<keyword evidence="11" id="KW-0624">Polysaccharide degradation</keyword>
<evidence type="ECO:0000256" key="4">
    <source>
        <dbReference type="ARBA" id="ARBA00012729"/>
    </source>
</evidence>
<gene>
    <name evidence="14" type="ORF">UCREL1_6170</name>
</gene>
<keyword evidence="8" id="KW-0146">Chitin degradation</keyword>
<dbReference type="InterPro" id="IPR001579">
    <property type="entry name" value="Glyco_hydro_18_chit_AS"/>
</dbReference>
<comment type="subcellular location">
    <subcellularLocation>
        <location evidence="2">Secreted</location>
    </subcellularLocation>
</comment>
<evidence type="ECO:0000256" key="1">
    <source>
        <dbReference type="ARBA" id="ARBA00000822"/>
    </source>
</evidence>
<dbReference type="STRING" id="1287681.M7SRI1"/>
<evidence type="ECO:0000256" key="10">
    <source>
        <dbReference type="ARBA" id="ARBA00023295"/>
    </source>
</evidence>
<feature type="domain" description="GH18" evidence="13">
    <location>
        <begin position="16"/>
        <end position="391"/>
    </location>
</feature>
<dbReference type="GO" id="GO:0008061">
    <property type="term" value="F:chitin binding"/>
    <property type="evidence" value="ECO:0007669"/>
    <property type="project" value="InterPro"/>
</dbReference>
<comment type="similarity">
    <text evidence="3">Belongs to the glycosyl hydrolase 18 family. Chitinase class V subfamily.</text>
</comment>
<dbReference type="FunFam" id="3.20.20.80:FF:000075">
    <property type="entry name" value="Sporulation-specific chitinase"/>
    <property type="match status" value="1"/>
</dbReference>
<name>M7SRI1_EUTLA</name>
<dbReference type="EMBL" id="KB706579">
    <property type="protein sequence ID" value="EMR66852.1"/>
    <property type="molecule type" value="Genomic_DNA"/>
</dbReference>
<evidence type="ECO:0000256" key="11">
    <source>
        <dbReference type="ARBA" id="ARBA00023326"/>
    </source>
</evidence>
<dbReference type="EC" id="3.2.1.14" evidence="4"/>
<dbReference type="InterPro" id="IPR017853">
    <property type="entry name" value="GH"/>
</dbReference>
<evidence type="ECO:0000256" key="7">
    <source>
        <dbReference type="ARBA" id="ARBA00022801"/>
    </source>
</evidence>
<reference evidence="15" key="1">
    <citation type="journal article" date="2013" name="Genome Announc.">
        <title>Draft genome sequence of the grapevine dieback fungus Eutypa lata UCR-EL1.</title>
        <authorList>
            <person name="Blanco-Ulate B."/>
            <person name="Rolshausen P.E."/>
            <person name="Cantu D."/>
        </authorList>
    </citation>
    <scope>NUCLEOTIDE SEQUENCE [LARGE SCALE GENOMIC DNA]</scope>
    <source>
        <strain evidence="15">UCR-EL1</strain>
    </source>
</reference>
<evidence type="ECO:0000256" key="9">
    <source>
        <dbReference type="ARBA" id="ARBA00023277"/>
    </source>
</evidence>
<evidence type="ECO:0000313" key="15">
    <source>
        <dbReference type="Proteomes" id="UP000012174"/>
    </source>
</evidence>
<dbReference type="PANTHER" id="PTHR11177">
    <property type="entry name" value="CHITINASE"/>
    <property type="match status" value="1"/>
</dbReference>
<dbReference type="InterPro" id="IPR011583">
    <property type="entry name" value="Chitinase_II/V-like_cat"/>
</dbReference>
<dbReference type="Gene3D" id="3.20.20.80">
    <property type="entry name" value="Glycosidases"/>
    <property type="match status" value="1"/>
</dbReference>
<dbReference type="PANTHER" id="PTHR11177:SF384">
    <property type="entry name" value="CHITINASE"/>
    <property type="match status" value="1"/>
</dbReference>
<dbReference type="Proteomes" id="UP000012174">
    <property type="component" value="Unassembled WGS sequence"/>
</dbReference>
<evidence type="ECO:0000259" key="13">
    <source>
        <dbReference type="PROSITE" id="PS51910"/>
    </source>
</evidence>
<keyword evidence="6" id="KW-0732">Signal</keyword>
<evidence type="ECO:0000256" key="8">
    <source>
        <dbReference type="ARBA" id="ARBA00023024"/>
    </source>
</evidence>
<dbReference type="SMART" id="SM00636">
    <property type="entry name" value="Glyco_18"/>
    <property type="match status" value="1"/>
</dbReference>
<dbReference type="Gene3D" id="3.10.50.10">
    <property type="match status" value="1"/>
</dbReference>
<dbReference type="eggNOG" id="KOG2806">
    <property type="taxonomic scope" value="Eukaryota"/>
</dbReference>
<keyword evidence="10 12" id="KW-0326">Glycosidase</keyword>
<evidence type="ECO:0000256" key="6">
    <source>
        <dbReference type="ARBA" id="ARBA00022729"/>
    </source>
</evidence>
<dbReference type="AlphaFoldDB" id="M7SRI1"/>